<keyword evidence="3" id="KW-1185">Reference proteome</keyword>
<feature type="region of interest" description="Disordered" evidence="1">
    <location>
        <begin position="660"/>
        <end position="680"/>
    </location>
</feature>
<sequence length="796" mass="88988">MATAPMSLQGFYSACLNLLEENSHAKFVNFALTGKLGNEQAVVDPILDSLPDNEDFEVLRDYDSLIGIDKDIGISCPLNVYPVAQLKDTLRKNIHLSYRFSCDSGDFTAPIHKIPNLCLGNWAPRNTILILFPGLHPAAHPSPDSPTRSTQMTQDEMTEFYELGLRPAVAQLLGSQADEWPPKYDSEMFRAQGRTGGLQLQSKMLPEWHMPYLGDAIRGCLEQNGCLWASGMLFLHQIRGVKVATAHSLGGRAAQIALGAFLKGNSLDPGRMSTSGDWWIDVGIEVNSVVESCLAWRTDSHYHVTKAACNLEEHVARRITTPGSGSYARDLVSHMPAVSGCRIETSSRSRGPFKVAYLQAYTTDKSLTYRHDSGHHAKFTTAREALIGNASSFVDSLYDLYNDAAETTSSLARLEVRVPLAQAALVLLNIDEDLFRHSLVSMPRELWWGLRSLRTLAIKFVLEWQVAGSHSARSNLEALLLTASVTWLLNSMHCTMDLRQASRDLIRATLPHVARTEADDDVVPFGRPANDPDADSQEETDSDADVPVGTRPRRDATTMAAYPYGLIFLRTIRVGENYPIPRFAYNAQSHLTPKSLRFFFGVDEPEDVFTPVRVRVAPNPTRVGNRTRTPRWQDVAPEPTEEPIFSLAALGHCLDVIDRDERSDEEEDPTDAQTPGEENDIDVQLSNLWHQFLMDVAIKVPNALGIANGSYSCLDAEQRHAVTEATYRDQKLSNFFHKCQWRIVSEKEWEKNFERLFTPPGHQFPNTVQQFPTAQYHLSWVALQARMDVPTNKKAK</sequence>
<feature type="compositionally biased region" description="Acidic residues" evidence="1">
    <location>
        <begin position="532"/>
        <end position="544"/>
    </location>
</feature>
<proteinExistence type="predicted"/>
<comment type="caution">
    <text evidence="2">The sequence shown here is derived from an EMBL/GenBank/DDBJ whole genome shotgun (WGS) entry which is preliminary data.</text>
</comment>
<evidence type="ECO:0000256" key="1">
    <source>
        <dbReference type="SAM" id="MobiDB-lite"/>
    </source>
</evidence>
<feature type="region of interest" description="Disordered" evidence="1">
    <location>
        <begin position="521"/>
        <end position="553"/>
    </location>
</feature>
<evidence type="ECO:0000313" key="3">
    <source>
        <dbReference type="Proteomes" id="UP000717328"/>
    </source>
</evidence>
<dbReference type="OrthoDB" id="3261690at2759"/>
<evidence type="ECO:0000313" key="2">
    <source>
        <dbReference type="EMBL" id="KAG5649574.1"/>
    </source>
</evidence>
<dbReference type="AlphaFoldDB" id="A0A9P7KHC1"/>
<organism evidence="2 3">
    <name type="scientific">Sphagnurus paluster</name>
    <dbReference type="NCBI Taxonomy" id="117069"/>
    <lineage>
        <taxon>Eukaryota</taxon>
        <taxon>Fungi</taxon>
        <taxon>Dikarya</taxon>
        <taxon>Basidiomycota</taxon>
        <taxon>Agaricomycotina</taxon>
        <taxon>Agaricomycetes</taxon>
        <taxon>Agaricomycetidae</taxon>
        <taxon>Agaricales</taxon>
        <taxon>Tricholomatineae</taxon>
        <taxon>Lyophyllaceae</taxon>
        <taxon>Sphagnurus</taxon>
    </lineage>
</organism>
<dbReference type="EMBL" id="JABCKI010000863">
    <property type="protein sequence ID" value="KAG5649574.1"/>
    <property type="molecule type" value="Genomic_DNA"/>
</dbReference>
<reference evidence="2" key="1">
    <citation type="submission" date="2021-02" db="EMBL/GenBank/DDBJ databases">
        <authorList>
            <person name="Nieuwenhuis M."/>
            <person name="Van De Peppel L.J.J."/>
        </authorList>
    </citation>
    <scope>NUCLEOTIDE SEQUENCE</scope>
    <source>
        <strain evidence="2">D49</strain>
    </source>
</reference>
<protein>
    <submittedName>
        <fullName evidence="2">Uncharacterized protein</fullName>
    </submittedName>
</protein>
<reference evidence="2" key="2">
    <citation type="submission" date="2021-10" db="EMBL/GenBank/DDBJ databases">
        <title>Phylogenomics reveals ancestral predisposition of the termite-cultivated fungus Termitomyces towards a domesticated lifestyle.</title>
        <authorList>
            <person name="Auxier B."/>
            <person name="Grum-Grzhimaylo A."/>
            <person name="Cardenas M.E."/>
            <person name="Lodge J.D."/>
            <person name="Laessoe T."/>
            <person name="Pedersen O."/>
            <person name="Smith M.E."/>
            <person name="Kuyper T.W."/>
            <person name="Franco-Molano E.A."/>
            <person name="Baroni T.J."/>
            <person name="Aanen D.K."/>
        </authorList>
    </citation>
    <scope>NUCLEOTIDE SEQUENCE</scope>
    <source>
        <strain evidence="2">D49</strain>
    </source>
</reference>
<accession>A0A9P7KHC1</accession>
<feature type="non-terminal residue" evidence="2">
    <location>
        <position position="796"/>
    </location>
</feature>
<gene>
    <name evidence="2" type="ORF">H0H81_003030</name>
</gene>
<dbReference type="Proteomes" id="UP000717328">
    <property type="component" value="Unassembled WGS sequence"/>
</dbReference>
<name>A0A9P7KHC1_9AGAR</name>